<name>A0A8X7BXM6_9ARAC</name>
<evidence type="ECO:0000256" key="1">
    <source>
        <dbReference type="SAM" id="MobiDB-lite"/>
    </source>
</evidence>
<dbReference type="EMBL" id="BMAV01005369">
    <property type="protein sequence ID" value="GFY46397.1"/>
    <property type="molecule type" value="Genomic_DNA"/>
</dbReference>
<protein>
    <submittedName>
        <fullName evidence="2">Uncharacterized protein</fullName>
    </submittedName>
</protein>
<proteinExistence type="predicted"/>
<dbReference type="Proteomes" id="UP000886998">
    <property type="component" value="Unassembled WGS sequence"/>
</dbReference>
<feature type="region of interest" description="Disordered" evidence="1">
    <location>
        <begin position="80"/>
        <end position="99"/>
    </location>
</feature>
<accession>A0A8X7BXM6</accession>
<comment type="caution">
    <text evidence="2">The sequence shown here is derived from an EMBL/GenBank/DDBJ whole genome shotgun (WGS) entry which is preliminary data.</text>
</comment>
<feature type="region of interest" description="Disordered" evidence="1">
    <location>
        <begin position="27"/>
        <end position="72"/>
    </location>
</feature>
<feature type="compositionally biased region" description="Polar residues" evidence="1">
    <location>
        <begin position="90"/>
        <end position="99"/>
    </location>
</feature>
<reference evidence="2" key="1">
    <citation type="submission" date="2020-08" db="EMBL/GenBank/DDBJ databases">
        <title>Multicomponent nature underlies the extraordinary mechanical properties of spider dragline silk.</title>
        <authorList>
            <person name="Kono N."/>
            <person name="Nakamura H."/>
            <person name="Mori M."/>
            <person name="Yoshida Y."/>
            <person name="Ohtoshi R."/>
            <person name="Malay A.D."/>
            <person name="Moran D.A.P."/>
            <person name="Tomita M."/>
            <person name="Numata K."/>
            <person name="Arakawa K."/>
        </authorList>
    </citation>
    <scope>NUCLEOTIDE SEQUENCE</scope>
</reference>
<keyword evidence="3" id="KW-1185">Reference proteome</keyword>
<organism evidence="2 3">
    <name type="scientific">Trichonephila inaurata madagascariensis</name>
    <dbReference type="NCBI Taxonomy" id="2747483"/>
    <lineage>
        <taxon>Eukaryota</taxon>
        <taxon>Metazoa</taxon>
        <taxon>Ecdysozoa</taxon>
        <taxon>Arthropoda</taxon>
        <taxon>Chelicerata</taxon>
        <taxon>Arachnida</taxon>
        <taxon>Araneae</taxon>
        <taxon>Araneomorphae</taxon>
        <taxon>Entelegynae</taxon>
        <taxon>Araneoidea</taxon>
        <taxon>Nephilidae</taxon>
        <taxon>Trichonephila</taxon>
        <taxon>Trichonephila inaurata</taxon>
    </lineage>
</organism>
<evidence type="ECO:0000313" key="3">
    <source>
        <dbReference type="Proteomes" id="UP000886998"/>
    </source>
</evidence>
<evidence type="ECO:0000313" key="2">
    <source>
        <dbReference type="EMBL" id="GFY46397.1"/>
    </source>
</evidence>
<dbReference type="AlphaFoldDB" id="A0A8X7BXM6"/>
<gene>
    <name evidence="2" type="ORF">TNIN_28531</name>
</gene>
<sequence length="216" mass="23543">MSLSRLHCGGCYATFDTLSKTNWRLQTNRRPQTSHPPEDRLLPAGPSSLEEGPTDLSNAPSPHHESFEGQACTSKGLPAERATGEKAKSRLQSLQNPENPFSGVSGGSLLLAIFVITLRGRFPPFSLADLTTEEKKPWSNNRGKTSKPPPNQILPCCKFSVLVEGGSRFGLLGLSRGGFLLLTGPFDPNIWNVILNCQTTQLQNSTKDCFPFTSPF</sequence>